<name>A0A4P2VBR9_9ARCH</name>
<dbReference type="AlphaFoldDB" id="A0A4P2VBR9"/>
<dbReference type="GeneID" id="55583955"/>
<gene>
    <name evidence="1" type="ORF">NAS2_0135</name>
</gene>
<accession>A0A4P2VBR9</accession>
<sequence length="233" mass="25828">MSEFTLMPVELHSKEDVARLACALEKIPKPVLALRKDDGYMVGSIGEELQDGSMLFFYHEESTVGDYLCYRVDEGRETAYYSQDASPLPTICSPVIKFKSFPMRSPSRRGDGRGKSQLLPVEAEDLQSVAKMGLYRAALDEPPGVLYYIPCGSGIFGSFVRASEDNGPVLFMYNAHPEPSSGFLKMNPSRMGRVEFAPSPSEPGYVYLKIVRLKDCPDFLHLPSDGPDKPPTD</sequence>
<keyword evidence="2" id="KW-1185">Reference proteome</keyword>
<dbReference type="OrthoDB" id="6471at2157"/>
<proteinExistence type="predicted"/>
<organism evidence="1 2">
    <name type="scientific">Conexivisphaera calida</name>
    <dbReference type="NCBI Taxonomy" id="1874277"/>
    <lineage>
        <taxon>Archaea</taxon>
        <taxon>Nitrososphaerota</taxon>
        <taxon>Conexivisphaeria</taxon>
        <taxon>Conexivisphaerales</taxon>
        <taxon>Conexivisphaeraceae</taxon>
        <taxon>Conexivisphaera</taxon>
    </lineage>
</organism>
<protein>
    <submittedName>
        <fullName evidence="1">Uncharacterized protein</fullName>
    </submittedName>
</protein>
<dbReference type="EMBL" id="AP018732">
    <property type="protein sequence ID" value="BBE41541.1"/>
    <property type="molecule type" value="Genomic_DNA"/>
</dbReference>
<dbReference type="RefSeq" id="WP_174447878.1">
    <property type="nucleotide sequence ID" value="NZ_AP018732.1"/>
</dbReference>
<evidence type="ECO:0000313" key="1">
    <source>
        <dbReference type="EMBL" id="BBE41541.1"/>
    </source>
</evidence>
<dbReference type="Proteomes" id="UP000509448">
    <property type="component" value="Chromosome"/>
</dbReference>
<reference evidence="1 2" key="1">
    <citation type="journal article" date="2019" name="ISME J.">
        <title>Isolation and characterization of a thermophilic sulfur- and iron-reducing thaumarchaeote from a terrestrial acidic hot spring.</title>
        <authorList>
            <person name="Kato S."/>
            <person name="Itoh T."/>
            <person name="Yuki M."/>
            <person name="Nagamori M."/>
            <person name="Ohnishi M."/>
            <person name="Uematsu K."/>
            <person name="Suzuki K."/>
            <person name="Takashina T."/>
            <person name="Ohkuma M."/>
        </authorList>
    </citation>
    <scope>NUCLEOTIDE SEQUENCE [LARGE SCALE GENOMIC DNA]</scope>
    <source>
        <strain evidence="1 2">NAS-02</strain>
    </source>
</reference>
<evidence type="ECO:0000313" key="2">
    <source>
        <dbReference type="Proteomes" id="UP000509448"/>
    </source>
</evidence>
<dbReference type="KEGG" id="ccai:NAS2_0135"/>